<proteinExistence type="inferred from homology"/>
<dbReference type="InterPro" id="IPR007721">
    <property type="entry name" value="RbsD_FucU"/>
</dbReference>
<dbReference type="EC" id="5.4.99.62" evidence="2 6"/>
<sequence>MKKQGVLHGELSRFIAALGHGQTLVIADYGLPIPPQIPFVDLAVCEGVPAFEDVFNAVLGELSVEQITIAEELQEAHPDLFAKIKEATDAPLELVSHEVFKERLASAAVIVRTGEWTSYANVILKSSVVF</sequence>
<dbReference type="InterPro" id="IPR023064">
    <property type="entry name" value="D-ribose_pyranase"/>
</dbReference>
<dbReference type="Gene3D" id="3.40.1650.10">
    <property type="entry name" value="RbsD-like domain"/>
    <property type="match status" value="1"/>
</dbReference>
<dbReference type="NCBIfam" id="NF008761">
    <property type="entry name" value="PRK11797.1"/>
    <property type="match status" value="1"/>
</dbReference>
<evidence type="ECO:0000256" key="5">
    <source>
        <dbReference type="ARBA" id="ARBA00023277"/>
    </source>
</evidence>
<dbReference type="HAMAP" id="MF_01661">
    <property type="entry name" value="D_rib_pyranase"/>
    <property type="match status" value="1"/>
</dbReference>
<protein>
    <recommendedName>
        <fullName evidence="2 6">D-ribose pyranase</fullName>
        <ecNumber evidence="2 6">5.4.99.62</ecNumber>
    </recommendedName>
</protein>
<evidence type="ECO:0000256" key="1">
    <source>
        <dbReference type="ARBA" id="ARBA00000223"/>
    </source>
</evidence>
<dbReference type="UniPathway" id="UPA00916">
    <property type="reaction ID" value="UER00888"/>
</dbReference>
<dbReference type="GO" id="GO:0005829">
    <property type="term" value="C:cytosol"/>
    <property type="evidence" value="ECO:0007669"/>
    <property type="project" value="TreeGrafter"/>
</dbReference>
<dbReference type="RefSeq" id="WP_047808016.1">
    <property type="nucleotide sequence ID" value="NZ_LDZY01000001.1"/>
</dbReference>
<evidence type="ECO:0000256" key="2">
    <source>
        <dbReference type="ARBA" id="ARBA00012862"/>
    </source>
</evidence>
<gene>
    <name evidence="6 7" type="primary">rbsD</name>
    <name evidence="7" type="ORF">DEAC_c00160</name>
</gene>
<dbReference type="GO" id="GO:0062193">
    <property type="term" value="F:D-ribose pyranase activity"/>
    <property type="evidence" value="ECO:0007669"/>
    <property type="project" value="UniProtKB-EC"/>
</dbReference>
<reference evidence="7 8" key="1">
    <citation type="submission" date="2015-06" db="EMBL/GenBank/DDBJ databases">
        <title>Draft genome of the moderately acidophilic sulfate reducer Candidatus Desulfosporosinus acididurans strain M1.</title>
        <authorList>
            <person name="Poehlein A."/>
            <person name="Petzsch P."/>
            <person name="Johnson B.D."/>
            <person name="Schloemann M."/>
            <person name="Daniel R."/>
            <person name="Muehling M."/>
        </authorList>
    </citation>
    <scope>NUCLEOTIDE SEQUENCE [LARGE SCALE GENOMIC DNA]</scope>
    <source>
        <strain evidence="7 8">M1</strain>
    </source>
</reference>
<dbReference type="SUPFAM" id="SSF102546">
    <property type="entry name" value="RbsD-like"/>
    <property type="match status" value="1"/>
</dbReference>
<evidence type="ECO:0000256" key="3">
    <source>
        <dbReference type="ARBA" id="ARBA00022490"/>
    </source>
</evidence>
<dbReference type="Proteomes" id="UP000036356">
    <property type="component" value="Unassembled WGS sequence"/>
</dbReference>
<dbReference type="EMBL" id="LDZY01000001">
    <property type="protein sequence ID" value="KLU67622.1"/>
    <property type="molecule type" value="Genomic_DNA"/>
</dbReference>
<comment type="pathway">
    <text evidence="6">Carbohydrate metabolism; D-ribose degradation; D-ribose 5-phosphate from beta-D-ribopyranose: step 1/2.</text>
</comment>
<dbReference type="STRING" id="476652.DEAC_c00160"/>
<dbReference type="PATRIC" id="fig|476652.3.peg.16"/>
<keyword evidence="4 6" id="KW-0413">Isomerase</keyword>
<feature type="binding site" evidence="6">
    <location>
        <begin position="119"/>
        <end position="121"/>
    </location>
    <ligand>
        <name>substrate</name>
    </ligand>
</feature>
<dbReference type="PANTHER" id="PTHR37831:SF1">
    <property type="entry name" value="D-RIBOSE PYRANASE"/>
    <property type="match status" value="1"/>
</dbReference>
<feature type="binding site" evidence="6">
    <location>
        <position position="28"/>
    </location>
    <ligand>
        <name>substrate</name>
    </ligand>
</feature>
<comment type="subcellular location">
    <subcellularLocation>
        <location evidence="6">Cytoplasm</location>
    </subcellularLocation>
</comment>
<comment type="function">
    <text evidence="6">Catalyzes the interconversion of beta-pyran and beta-furan forms of D-ribose.</text>
</comment>
<comment type="similarity">
    <text evidence="6">Belongs to the RbsD / FucU family. RbsD subfamily.</text>
</comment>
<organism evidence="7 8">
    <name type="scientific">Desulfosporosinus acididurans</name>
    <dbReference type="NCBI Taxonomy" id="476652"/>
    <lineage>
        <taxon>Bacteria</taxon>
        <taxon>Bacillati</taxon>
        <taxon>Bacillota</taxon>
        <taxon>Clostridia</taxon>
        <taxon>Eubacteriales</taxon>
        <taxon>Desulfitobacteriaceae</taxon>
        <taxon>Desulfosporosinus</taxon>
    </lineage>
</organism>
<name>A0A0J1FWF3_9FIRM</name>
<dbReference type="GO" id="GO:0016872">
    <property type="term" value="F:intramolecular lyase activity"/>
    <property type="evidence" value="ECO:0007669"/>
    <property type="project" value="UniProtKB-UniRule"/>
</dbReference>
<evidence type="ECO:0000313" key="7">
    <source>
        <dbReference type="EMBL" id="KLU67622.1"/>
    </source>
</evidence>
<dbReference type="GO" id="GO:0019303">
    <property type="term" value="P:D-ribose catabolic process"/>
    <property type="evidence" value="ECO:0007669"/>
    <property type="project" value="UniProtKB-UniRule"/>
</dbReference>
<evidence type="ECO:0000256" key="4">
    <source>
        <dbReference type="ARBA" id="ARBA00023235"/>
    </source>
</evidence>
<evidence type="ECO:0000256" key="6">
    <source>
        <dbReference type="HAMAP-Rule" id="MF_01661"/>
    </source>
</evidence>
<dbReference type="PANTHER" id="PTHR37831">
    <property type="entry name" value="D-RIBOSE PYRANASE"/>
    <property type="match status" value="1"/>
</dbReference>
<dbReference type="AlphaFoldDB" id="A0A0J1FWF3"/>
<accession>A0A0J1FWF3</accession>
<keyword evidence="8" id="KW-1185">Reference proteome</keyword>
<keyword evidence="5 6" id="KW-0119">Carbohydrate metabolism</keyword>
<comment type="caution">
    <text evidence="7">The sequence shown here is derived from an EMBL/GenBank/DDBJ whole genome shotgun (WGS) entry which is preliminary data.</text>
</comment>
<dbReference type="InterPro" id="IPR023750">
    <property type="entry name" value="RbsD-like_sf"/>
</dbReference>
<feature type="binding site" evidence="6">
    <location>
        <position position="97"/>
    </location>
    <ligand>
        <name>substrate</name>
    </ligand>
</feature>
<dbReference type="Pfam" id="PF05025">
    <property type="entry name" value="RbsD_FucU"/>
    <property type="match status" value="1"/>
</dbReference>
<dbReference type="GO" id="GO:0048029">
    <property type="term" value="F:monosaccharide binding"/>
    <property type="evidence" value="ECO:0007669"/>
    <property type="project" value="InterPro"/>
</dbReference>
<comment type="subunit">
    <text evidence="6">Homodecamer.</text>
</comment>
<comment type="catalytic activity">
    <reaction evidence="1 6">
        <text>beta-D-ribopyranose = beta-D-ribofuranose</text>
        <dbReference type="Rhea" id="RHEA:25432"/>
        <dbReference type="ChEBI" id="CHEBI:27476"/>
        <dbReference type="ChEBI" id="CHEBI:47002"/>
        <dbReference type="EC" id="5.4.99.62"/>
    </reaction>
</comment>
<feature type="active site" description="Proton donor" evidence="6">
    <location>
        <position position="20"/>
    </location>
</feature>
<keyword evidence="3 6" id="KW-0963">Cytoplasm</keyword>
<evidence type="ECO:0000313" key="8">
    <source>
        <dbReference type="Proteomes" id="UP000036356"/>
    </source>
</evidence>